<dbReference type="InterPro" id="IPR016181">
    <property type="entry name" value="Acyl_CoA_acyltransferase"/>
</dbReference>
<reference evidence="3" key="1">
    <citation type="journal article" date="2019" name="Int. J. Syst. Evol. Microbiol.">
        <title>The Global Catalogue of Microorganisms (GCM) 10K type strain sequencing project: providing services to taxonomists for standard genome sequencing and annotation.</title>
        <authorList>
            <consortium name="The Broad Institute Genomics Platform"/>
            <consortium name="The Broad Institute Genome Sequencing Center for Infectious Disease"/>
            <person name="Wu L."/>
            <person name="Ma J."/>
        </authorList>
    </citation>
    <scope>NUCLEOTIDE SEQUENCE [LARGE SCALE GENOMIC DNA]</scope>
    <source>
        <strain evidence="3">JCM 3369</strain>
    </source>
</reference>
<name>A0ABW2D156_9ACTN</name>
<protein>
    <submittedName>
        <fullName evidence="2">GNAT family N-acetyltransferase</fullName>
        <ecNumber evidence="2">2.3.-.-</ecNumber>
    </submittedName>
</protein>
<keyword evidence="2" id="KW-0012">Acyltransferase</keyword>
<accession>A0ABW2D156</accession>
<dbReference type="Pfam" id="PF13302">
    <property type="entry name" value="Acetyltransf_3"/>
    <property type="match status" value="1"/>
</dbReference>
<dbReference type="SUPFAM" id="SSF55729">
    <property type="entry name" value="Acyl-CoA N-acyltransferases (Nat)"/>
    <property type="match status" value="1"/>
</dbReference>
<dbReference type="RefSeq" id="WP_160822263.1">
    <property type="nucleotide sequence ID" value="NZ_JBHSXE010000001.1"/>
</dbReference>
<dbReference type="PANTHER" id="PTHR43610:SF1">
    <property type="entry name" value="N-ACETYLTRANSFERASE DOMAIN-CONTAINING PROTEIN"/>
    <property type="match status" value="1"/>
</dbReference>
<dbReference type="EMBL" id="JBHSXS010000056">
    <property type="protein sequence ID" value="MFC6886613.1"/>
    <property type="molecule type" value="Genomic_DNA"/>
</dbReference>
<dbReference type="Proteomes" id="UP001596380">
    <property type="component" value="Unassembled WGS sequence"/>
</dbReference>
<evidence type="ECO:0000313" key="3">
    <source>
        <dbReference type="Proteomes" id="UP001596380"/>
    </source>
</evidence>
<proteinExistence type="predicted"/>
<dbReference type="EC" id="2.3.-.-" evidence="2"/>
<dbReference type="GO" id="GO:0016746">
    <property type="term" value="F:acyltransferase activity"/>
    <property type="evidence" value="ECO:0007669"/>
    <property type="project" value="UniProtKB-KW"/>
</dbReference>
<dbReference type="PANTHER" id="PTHR43610">
    <property type="entry name" value="BLL6696 PROTEIN"/>
    <property type="match status" value="1"/>
</dbReference>
<organism evidence="2 3">
    <name type="scientific">Actinomadura yumaensis</name>
    <dbReference type="NCBI Taxonomy" id="111807"/>
    <lineage>
        <taxon>Bacteria</taxon>
        <taxon>Bacillati</taxon>
        <taxon>Actinomycetota</taxon>
        <taxon>Actinomycetes</taxon>
        <taxon>Streptosporangiales</taxon>
        <taxon>Thermomonosporaceae</taxon>
        <taxon>Actinomadura</taxon>
    </lineage>
</organism>
<dbReference type="Gene3D" id="3.40.630.30">
    <property type="match status" value="1"/>
</dbReference>
<comment type="caution">
    <text evidence="2">The sequence shown here is derived from an EMBL/GenBank/DDBJ whole genome shotgun (WGS) entry which is preliminary data.</text>
</comment>
<gene>
    <name evidence="2" type="ORF">ACFQKB_43110</name>
</gene>
<keyword evidence="3" id="KW-1185">Reference proteome</keyword>
<evidence type="ECO:0000259" key="1">
    <source>
        <dbReference type="Pfam" id="PF13302"/>
    </source>
</evidence>
<keyword evidence="2" id="KW-0808">Transferase</keyword>
<sequence>MSVSGMGAGHQVDTEDGPVLQRGRNVLLREIAPSDLHTLTQIWTSPELMANMASDVRTPEECAAVVAQALADARQRPRRSYRMAVVRCRDDAVIGTIAVDVERNLSAACYGANLTADAQRQRAGHEGFHLLCGFVFEELGLHRLSMAALVGNTTVEKILTSAGAGRVGTIREYAFKNGRWWDFTLFSLLDHEWRARRDELAHTFSQA</sequence>
<feature type="domain" description="N-acetyltransferase" evidence="1">
    <location>
        <begin position="26"/>
        <end position="164"/>
    </location>
</feature>
<evidence type="ECO:0000313" key="2">
    <source>
        <dbReference type="EMBL" id="MFC6886613.1"/>
    </source>
</evidence>
<dbReference type="InterPro" id="IPR000182">
    <property type="entry name" value="GNAT_dom"/>
</dbReference>